<dbReference type="InterPro" id="IPR001020">
    <property type="entry name" value="PTS_HPr_His_P_site"/>
</dbReference>
<dbReference type="Gene3D" id="3.30.1340.10">
    <property type="entry name" value="HPr-like"/>
    <property type="match status" value="1"/>
</dbReference>
<keyword evidence="8" id="KW-1185">Reference proteome</keyword>
<dbReference type="Proteomes" id="UP000724672">
    <property type="component" value="Unassembled WGS sequence"/>
</dbReference>
<dbReference type="Pfam" id="PF00381">
    <property type="entry name" value="PTS-HPr"/>
    <property type="match status" value="1"/>
</dbReference>
<keyword evidence="5" id="KW-0598">Phosphotransferase system</keyword>
<accession>A0A942Z7Y6</accession>
<comment type="function">
    <text evidence="1">General (non sugar-specific) component of the phosphoenolpyruvate-dependent sugar phosphotransferase system (sugar PTS). This major carbohydrate active-transport system catalyzes the phosphorylation of incoming sugar substrates concomitantly with their translocation across the cell membrane. The phosphoryl group from phosphoenolpyruvate (PEP) is transferred to the phosphoryl carrier protein HPr by enzyme I. Phospho-HPr then transfers it to the PTS EIIA domain.</text>
</comment>
<evidence type="ECO:0000256" key="1">
    <source>
        <dbReference type="ARBA" id="ARBA00003681"/>
    </source>
</evidence>
<organism evidence="7 8">
    <name type="scientific">Anaeromonas frigoriresistens</name>
    <dbReference type="NCBI Taxonomy" id="2683708"/>
    <lineage>
        <taxon>Bacteria</taxon>
        <taxon>Bacillati</taxon>
        <taxon>Bacillota</taxon>
        <taxon>Tissierellia</taxon>
        <taxon>Tissierellales</taxon>
        <taxon>Thermohalobacteraceae</taxon>
        <taxon>Anaeromonas</taxon>
    </lineage>
</organism>
<evidence type="ECO:0000313" key="8">
    <source>
        <dbReference type="Proteomes" id="UP000724672"/>
    </source>
</evidence>
<evidence type="ECO:0000259" key="6">
    <source>
        <dbReference type="PROSITE" id="PS51350"/>
    </source>
</evidence>
<evidence type="ECO:0000256" key="3">
    <source>
        <dbReference type="ARBA" id="ARBA00020422"/>
    </source>
</evidence>
<dbReference type="InterPro" id="IPR000032">
    <property type="entry name" value="HPr-like"/>
</dbReference>
<dbReference type="SUPFAM" id="SSF55594">
    <property type="entry name" value="HPr-like"/>
    <property type="match status" value="1"/>
</dbReference>
<dbReference type="AlphaFoldDB" id="A0A942Z7Y6"/>
<sequence>MESRKVTVNNKIGLHARPAALFVQTASKFLSNISIEKAGKKVNAKSIMGIMALGVCQGDEITMFATGEDEKKAIDHLENLLINKLEEEYV</sequence>
<protein>
    <recommendedName>
        <fullName evidence="3">Phosphocarrier protein HPr</fullName>
    </recommendedName>
</protein>
<dbReference type="RefSeq" id="WP_203365330.1">
    <property type="nucleotide sequence ID" value="NZ_WSFT01000016.1"/>
</dbReference>
<dbReference type="PANTHER" id="PTHR33705">
    <property type="entry name" value="PHOSPHOCARRIER PROTEIN HPR"/>
    <property type="match status" value="1"/>
</dbReference>
<evidence type="ECO:0000313" key="7">
    <source>
        <dbReference type="EMBL" id="MBS4537399.1"/>
    </source>
</evidence>
<dbReference type="PROSITE" id="PS00369">
    <property type="entry name" value="PTS_HPR_HIS"/>
    <property type="match status" value="1"/>
</dbReference>
<name>A0A942Z7Y6_9FIRM</name>
<proteinExistence type="predicted"/>
<dbReference type="PANTHER" id="PTHR33705:SF2">
    <property type="entry name" value="PHOSPHOCARRIER PROTEIN NPR"/>
    <property type="match status" value="1"/>
</dbReference>
<dbReference type="PRINTS" id="PR00107">
    <property type="entry name" value="PHOSPHOCPHPR"/>
</dbReference>
<feature type="domain" description="HPr" evidence="6">
    <location>
        <begin position="1"/>
        <end position="88"/>
    </location>
</feature>
<dbReference type="CDD" id="cd00367">
    <property type="entry name" value="PTS-HPr_like"/>
    <property type="match status" value="1"/>
</dbReference>
<dbReference type="PROSITE" id="PS51350">
    <property type="entry name" value="PTS_HPR_DOM"/>
    <property type="match status" value="1"/>
</dbReference>
<dbReference type="GO" id="GO:0005737">
    <property type="term" value="C:cytoplasm"/>
    <property type="evidence" value="ECO:0007669"/>
    <property type="project" value="UniProtKB-SubCell"/>
</dbReference>
<dbReference type="PROSITE" id="PS00589">
    <property type="entry name" value="PTS_HPR_SER"/>
    <property type="match status" value="1"/>
</dbReference>
<dbReference type="InterPro" id="IPR050399">
    <property type="entry name" value="HPr"/>
</dbReference>
<comment type="caution">
    <text evidence="7">The sequence shown here is derived from an EMBL/GenBank/DDBJ whole genome shotgun (WGS) entry which is preliminary data.</text>
</comment>
<evidence type="ECO:0000256" key="4">
    <source>
        <dbReference type="ARBA" id="ARBA00022490"/>
    </source>
</evidence>
<reference evidence="7" key="1">
    <citation type="submission" date="2019-12" db="EMBL/GenBank/DDBJ databases">
        <title>Clostridiaceae gen. nov. sp. nov., isolated from sediment in Xinjiang, China.</title>
        <authorList>
            <person name="Zhang R."/>
        </authorList>
    </citation>
    <scope>NUCLEOTIDE SEQUENCE</scope>
    <source>
        <strain evidence="7">D2Q-11</strain>
    </source>
</reference>
<gene>
    <name evidence="7" type="ORF">GOQ27_02935</name>
</gene>
<dbReference type="InterPro" id="IPR035895">
    <property type="entry name" value="HPr-like_sf"/>
</dbReference>
<dbReference type="InterPro" id="IPR002114">
    <property type="entry name" value="PTS_HPr_Ser_P_site"/>
</dbReference>
<comment type="subcellular location">
    <subcellularLocation>
        <location evidence="2">Cytoplasm</location>
    </subcellularLocation>
</comment>
<dbReference type="EMBL" id="WSFT01000016">
    <property type="protein sequence ID" value="MBS4537399.1"/>
    <property type="molecule type" value="Genomic_DNA"/>
</dbReference>
<dbReference type="GO" id="GO:0009401">
    <property type="term" value="P:phosphoenolpyruvate-dependent sugar phosphotransferase system"/>
    <property type="evidence" value="ECO:0007669"/>
    <property type="project" value="UniProtKB-KW"/>
</dbReference>
<evidence type="ECO:0000256" key="5">
    <source>
        <dbReference type="ARBA" id="ARBA00022683"/>
    </source>
</evidence>
<keyword evidence="4" id="KW-0963">Cytoplasm</keyword>
<evidence type="ECO:0000256" key="2">
    <source>
        <dbReference type="ARBA" id="ARBA00004496"/>
    </source>
</evidence>
<dbReference type="NCBIfam" id="TIGR01003">
    <property type="entry name" value="PTS_HPr_family"/>
    <property type="match status" value="1"/>
</dbReference>